<name>A0A0M3QZ18_DROBS</name>
<keyword evidence="7" id="KW-0539">Nucleus</keyword>
<gene>
    <name evidence="10" type="ORF">Dbus_chrXg509</name>
</gene>
<dbReference type="InterPro" id="IPR019358">
    <property type="entry name" value="NEMP_fam"/>
</dbReference>
<dbReference type="Proteomes" id="UP000494163">
    <property type="component" value="Chromosome X"/>
</dbReference>
<feature type="transmembrane region" description="Helical" evidence="8">
    <location>
        <begin position="224"/>
        <end position="242"/>
    </location>
</feature>
<feature type="transmembrane region" description="Helical" evidence="8">
    <location>
        <begin position="279"/>
        <end position="298"/>
    </location>
</feature>
<feature type="chain" id="PRO_5012384644" evidence="9">
    <location>
        <begin position="16"/>
        <end position="391"/>
    </location>
</feature>
<feature type="non-terminal residue" evidence="10">
    <location>
        <position position="391"/>
    </location>
</feature>
<keyword evidence="11" id="KW-1185">Reference proteome</keyword>
<evidence type="ECO:0000256" key="4">
    <source>
        <dbReference type="ARBA" id="ARBA00022729"/>
    </source>
</evidence>
<dbReference type="AlphaFoldDB" id="A0A0M3QZ18"/>
<evidence type="ECO:0000313" key="10">
    <source>
        <dbReference type="EMBL" id="ALC48653.1"/>
    </source>
</evidence>
<dbReference type="EMBL" id="CP012528">
    <property type="protein sequence ID" value="ALC48653.1"/>
    <property type="molecule type" value="Genomic_DNA"/>
</dbReference>
<evidence type="ECO:0000256" key="3">
    <source>
        <dbReference type="ARBA" id="ARBA00022692"/>
    </source>
</evidence>
<keyword evidence="5 8" id="KW-1133">Transmembrane helix</keyword>
<accession>A0A0M3QZ18</accession>
<organism evidence="10 11">
    <name type="scientific">Drosophila busckii</name>
    <name type="common">Fruit fly</name>
    <dbReference type="NCBI Taxonomy" id="30019"/>
    <lineage>
        <taxon>Eukaryota</taxon>
        <taxon>Metazoa</taxon>
        <taxon>Ecdysozoa</taxon>
        <taxon>Arthropoda</taxon>
        <taxon>Hexapoda</taxon>
        <taxon>Insecta</taxon>
        <taxon>Pterygota</taxon>
        <taxon>Neoptera</taxon>
        <taxon>Endopterygota</taxon>
        <taxon>Diptera</taxon>
        <taxon>Brachycera</taxon>
        <taxon>Muscomorpha</taxon>
        <taxon>Ephydroidea</taxon>
        <taxon>Drosophilidae</taxon>
        <taxon>Drosophila</taxon>
    </lineage>
</organism>
<evidence type="ECO:0000313" key="11">
    <source>
        <dbReference type="Proteomes" id="UP000494163"/>
    </source>
</evidence>
<keyword evidence="3 8" id="KW-0812">Transmembrane</keyword>
<keyword evidence="6 8" id="KW-0472">Membrane</keyword>
<dbReference type="Pfam" id="PF10225">
    <property type="entry name" value="NEMP"/>
    <property type="match status" value="1"/>
</dbReference>
<feature type="transmembrane region" description="Helical" evidence="8">
    <location>
        <begin position="160"/>
        <end position="181"/>
    </location>
</feature>
<reference evidence="10 11" key="1">
    <citation type="submission" date="2015-08" db="EMBL/GenBank/DDBJ databases">
        <title>Ancestral chromatin configuration constrains chromatin evolution on differentiating sex chromosomes in Drosophila.</title>
        <authorList>
            <person name="Zhou Q."/>
            <person name="Bachtrog D."/>
        </authorList>
    </citation>
    <scope>NUCLEOTIDE SEQUENCE [LARGE SCALE GENOMIC DNA]</scope>
    <source>
        <tissue evidence="10">Whole larvae</tissue>
    </source>
</reference>
<keyword evidence="4 9" id="KW-0732">Signal</keyword>
<dbReference type="GO" id="GO:0005637">
    <property type="term" value="C:nuclear inner membrane"/>
    <property type="evidence" value="ECO:0007669"/>
    <property type="project" value="UniProtKB-SubCell"/>
</dbReference>
<feature type="signal peptide" evidence="9">
    <location>
        <begin position="1"/>
        <end position="15"/>
    </location>
</feature>
<evidence type="ECO:0000256" key="2">
    <source>
        <dbReference type="ARBA" id="ARBA00005748"/>
    </source>
</evidence>
<dbReference type="PANTHER" id="PTHR13598">
    <property type="entry name" value="AT07567P-RELATED"/>
    <property type="match status" value="1"/>
</dbReference>
<dbReference type="OMA" id="SPECKQW"/>
<dbReference type="OrthoDB" id="509138at2759"/>
<feature type="transmembrane region" description="Helical" evidence="8">
    <location>
        <begin position="193"/>
        <end position="212"/>
    </location>
</feature>
<evidence type="ECO:0000256" key="8">
    <source>
        <dbReference type="SAM" id="Phobius"/>
    </source>
</evidence>
<proteinExistence type="inferred from homology"/>
<evidence type="ECO:0000256" key="6">
    <source>
        <dbReference type="ARBA" id="ARBA00023136"/>
    </source>
</evidence>
<evidence type="ECO:0000256" key="1">
    <source>
        <dbReference type="ARBA" id="ARBA00004575"/>
    </source>
</evidence>
<evidence type="ECO:0000256" key="5">
    <source>
        <dbReference type="ARBA" id="ARBA00022989"/>
    </source>
</evidence>
<protein>
    <submittedName>
        <fullName evidence="10">CG9723</fullName>
    </submittedName>
</protein>
<evidence type="ECO:0000256" key="9">
    <source>
        <dbReference type="SAM" id="SignalP"/>
    </source>
</evidence>
<dbReference type="PANTHER" id="PTHR13598:SF1">
    <property type="entry name" value="AT07567P-RELATED"/>
    <property type="match status" value="1"/>
</dbReference>
<comment type="subcellular location">
    <subcellularLocation>
        <location evidence="1">Nucleus inner membrane</location>
        <topology evidence="1">Multi-pass membrane protein</topology>
        <orientation evidence="1">Nucleoplasmic side</orientation>
    </subcellularLocation>
</comment>
<sequence>MLLAIVLISTTPVFGAQPTTDTVHLAEGTSIDITANIYGGNVLRTYCYPGKAHSVLSLFETVEFVLTIGNDDYSQYGGRTPEEVLDHFNEHRSLFSFTLFSQKRQRIQLSPFDQQCLGIASRQPYNVSLNHVQMDMWRVLQLAVGLLVIWTAGRLAKNSVFYYIAGIVLGICASLLVIIAFTSKLFPRRPMMYGVLIGGWTIGFYILKQLANNMRLILLTYRDYVMGYLAITGLVSFLICYRIGPPKNPRSQNIIMWVLQAIGSAVVCLSSWHTSACSAILIATFVAYYFPVSLIRYAQTVYRRRFPPKRRLLTNEEYYKQSVEETTRSLAELRQYVNSPNCRQWNIISALRDPMRFASFANGAPHLYDEEIEDYSRTIEDSMEGADEIEA</sequence>
<comment type="similarity">
    <text evidence="2">Belongs to the NEMP family.</text>
</comment>
<evidence type="ECO:0000256" key="7">
    <source>
        <dbReference type="ARBA" id="ARBA00023242"/>
    </source>
</evidence>